<keyword evidence="5 10" id="KW-0443">Lipid metabolism</keyword>
<dbReference type="PANTHER" id="PTHR30100">
    <property type="entry name" value="FATTY ACID/PHOSPHOLIPID SYNTHESIS PROTEIN PLSX"/>
    <property type="match status" value="1"/>
</dbReference>
<evidence type="ECO:0000256" key="3">
    <source>
        <dbReference type="ARBA" id="ARBA00022516"/>
    </source>
</evidence>
<comment type="caution">
    <text evidence="11">The sequence shown here is derived from an EMBL/GenBank/DDBJ whole genome shotgun (WGS) entry which is preliminary data.</text>
</comment>
<keyword evidence="4 10" id="KW-0808">Transferase</keyword>
<accession>A0A0P8W880</accession>
<dbReference type="RefSeq" id="WP_054875159.1">
    <property type="nucleotide sequence ID" value="NZ_LKET01000032.1"/>
</dbReference>
<dbReference type="NCBIfam" id="TIGR00182">
    <property type="entry name" value="plsX"/>
    <property type="match status" value="1"/>
</dbReference>
<evidence type="ECO:0000256" key="1">
    <source>
        <dbReference type="ARBA" id="ARBA00001232"/>
    </source>
</evidence>
<dbReference type="OrthoDB" id="9806408at2"/>
<protein>
    <recommendedName>
        <fullName evidence="8 10">Phosphate acyltransferase</fullName>
        <ecNumber evidence="8 10">2.3.1.274</ecNumber>
    </recommendedName>
    <alternativeName>
        <fullName evidence="10">Acyl-ACP phosphotransacylase</fullName>
    </alternativeName>
    <alternativeName>
        <fullName evidence="10">Acyl-[acyl-carrier-protein]--phosphate acyltransferase</fullName>
    </alternativeName>
    <alternativeName>
        <fullName evidence="10">Phosphate-acyl-ACP acyltransferase</fullName>
    </alternativeName>
</protein>
<comment type="function">
    <text evidence="10">Catalyzes the reversible formation of acyl-phosphate (acyl-PO(4)) from acyl-[acyl-carrier-protein] (acyl-ACP). This enzyme utilizes acyl-ACP as fatty acyl donor, but not acyl-CoA.</text>
</comment>
<evidence type="ECO:0000256" key="9">
    <source>
        <dbReference type="ARBA" id="ARBA00046608"/>
    </source>
</evidence>
<dbReference type="PANTHER" id="PTHR30100:SF1">
    <property type="entry name" value="PHOSPHATE ACYLTRANSFERASE"/>
    <property type="match status" value="1"/>
</dbReference>
<proteinExistence type="inferred from homology"/>
<dbReference type="EC" id="2.3.1.274" evidence="8 10"/>
<evidence type="ECO:0000313" key="11">
    <source>
        <dbReference type="EMBL" id="KPU43949.1"/>
    </source>
</evidence>
<dbReference type="HAMAP" id="MF_00019">
    <property type="entry name" value="PlsX"/>
    <property type="match status" value="1"/>
</dbReference>
<dbReference type="InterPro" id="IPR012281">
    <property type="entry name" value="Phospholipid_synth_PlsX-like"/>
</dbReference>
<dbReference type="GO" id="GO:0006633">
    <property type="term" value="P:fatty acid biosynthetic process"/>
    <property type="evidence" value="ECO:0007669"/>
    <property type="project" value="UniProtKB-UniRule"/>
</dbReference>
<comment type="similarity">
    <text evidence="10">Belongs to the PlsX family.</text>
</comment>
<comment type="catalytic activity">
    <reaction evidence="1 10">
        <text>a fatty acyl-[ACP] + phosphate = an acyl phosphate + holo-[ACP]</text>
        <dbReference type="Rhea" id="RHEA:42292"/>
        <dbReference type="Rhea" id="RHEA-COMP:9685"/>
        <dbReference type="Rhea" id="RHEA-COMP:14125"/>
        <dbReference type="ChEBI" id="CHEBI:43474"/>
        <dbReference type="ChEBI" id="CHEBI:59918"/>
        <dbReference type="ChEBI" id="CHEBI:64479"/>
        <dbReference type="ChEBI" id="CHEBI:138651"/>
        <dbReference type="EC" id="2.3.1.274"/>
    </reaction>
</comment>
<dbReference type="Pfam" id="PF02504">
    <property type="entry name" value="FA_synthesis"/>
    <property type="match status" value="1"/>
</dbReference>
<name>A0A0P8W880_9CLOT</name>
<dbReference type="Proteomes" id="UP000050326">
    <property type="component" value="Unassembled WGS sequence"/>
</dbReference>
<reference evidence="11 12" key="1">
    <citation type="submission" date="2015-09" db="EMBL/GenBank/DDBJ databases">
        <title>Genome sequence of Oxobacter pfennigii DSM 3222.</title>
        <authorList>
            <person name="Poehlein A."/>
            <person name="Bengelsdorf F.R."/>
            <person name="Schiel-Bengelsdorf B."/>
            <person name="Duerre P."/>
            <person name="Daniel R."/>
        </authorList>
    </citation>
    <scope>NUCLEOTIDE SEQUENCE [LARGE SCALE GENOMIC DNA]</scope>
    <source>
        <strain evidence="11 12">DSM 3222</strain>
    </source>
</reference>
<dbReference type="GO" id="GO:0008654">
    <property type="term" value="P:phospholipid biosynthetic process"/>
    <property type="evidence" value="ECO:0007669"/>
    <property type="project" value="UniProtKB-KW"/>
</dbReference>
<dbReference type="EMBL" id="LKET01000032">
    <property type="protein sequence ID" value="KPU43949.1"/>
    <property type="molecule type" value="Genomic_DNA"/>
</dbReference>
<dbReference type="GO" id="GO:0043811">
    <property type="term" value="F:phosphate:acyl-[acyl carrier protein] acyltransferase activity"/>
    <property type="evidence" value="ECO:0007669"/>
    <property type="project" value="UniProtKB-UniRule"/>
</dbReference>
<evidence type="ECO:0000256" key="7">
    <source>
        <dbReference type="ARBA" id="ARBA00023264"/>
    </source>
</evidence>
<evidence type="ECO:0000256" key="4">
    <source>
        <dbReference type="ARBA" id="ARBA00022679"/>
    </source>
</evidence>
<comment type="subunit">
    <text evidence="9 10">Homodimer. Probably interacts with PlsY.</text>
</comment>
<dbReference type="STRING" id="36849.OXPF_21140"/>
<dbReference type="Gene3D" id="3.40.718.10">
    <property type="entry name" value="Isopropylmalate Dehydrogenase"/>
    <property type="match status" value="1"/>
</dbReference>
<comment type="subcellular location">
    <subcellularLocation>
        <location evidence="10">Cytoplasm</location>
    </subcellularLocation>
    <text evidence="10">Associated with the membrane possibly through PlsY.</text>
</comment>
<organism evidence="11 12">
    <name type="scientific">Oxobacter pfennigii</name>
    <dbReference type="NCBI Taxonomy" id="36849"/>
    <lineage>
        <taxon>Bacteria</taxon>
        <taxon>Bacillati</taxon>
        <taxon>Bacillota</taxon>
        <taxon>Clostridia</taxon>
        <taxon>Eubacteriales</taxon>
        <taxon>Clostridiaceae</taxon>
        <taxon>Oxobacter</taxon>
    </lineage>
</organism>
<dbReference type="AlphaFoldDB" id="A0A0P8W880"/>
<keyword evidence="2 10" id="KW-0963">Cytoplasm</keyword>
<evidence type="ECO:0000256" key="10">
    <source>
        <dbReference type="HAMAP-Rule" id="MF_00019"/>
    </source>
</evidence>
<evidence type="ECO:0000256" key="5">
    <source>
        <dbReference type="ARBA" id="ARBA00023098"/>
    </source>
</evidence>
<dbReference type="UniPathway" id="UPA00085"/>
<sequence>MKVVIDGMGGDNAPSAVVEGSVLAVSEYDIHIIIVGDSKLIEQELNKHTYDKSKIEVIHTSEVISTNEAPVMAIRRKKDSSMAVGMKLVKEGKAEAFISAGSTGALLAGALFIIGRIKGIDRPALAPILPGKNGGYMVVDVGANTDCKPKHLLQFAKMGSIYFKQVLKAENPKVGLVNIGTEEEKGNELTKETFGLLKDSGLNFVGNVEPREIPAGDIQVLVCDGFVGNTILKMFEGTAYLLLDALKEEFMSTAISKVGALLLKSSFKRFKKKFDYTEYGGAAFLGVEGAVIKAHGSSNAYAIKNAVRQAKLFIENDTLGKISESIKDTQNESED</sequence>
<evidence type="ECO:0000313" key="12">
    <source>
        <dbReference type="Proteomes" id="UP000050326"/>
    </source>
</evidence>
<evidence type="ECO:0000256" key="8">
    <source>
        <dbReference type="ARBA" id="ARBA00024069"/>
    </source>
</evidence>
<dbReference type="PATRIC" id="fig|36849.3.peg.2232"/>
<keyword evidence="6 10" id="KW-0594">Phospholipid biosynthesis</keyword>
<dbReference type="GO" id="GO:0005737">
    <property type="term" value="C:cytoplasm"/>
    <property type="evidence" value="ECO:0007669"/>
    <property type="project" value="UniProtKB-SubCell"/>
</dbReference>
<evidence type="ECO:0000256" key="6">
    <source>
        <dbReference type="ARBA" id="ARBA00023209"/>
    </source>
</evidence>
<keyword evidence="11" id="KW-0012">Acyltransferase</keyword>
<comment type="pathway">
    <text evidence="10">Lipid metabolism; phospholipid metabolism.</text>
</comment>
<keyword evidence="12" id="KW-1185">Reference proteome</keyword>
<dbReference type="InterPro" id="IPR003664">
    <property type="entry name" value="FA_synthesis"/>
</dbReference>
<dbReference type="PIRSF" id="PIRSF002465">
    <property type="entry name" value="Phsphlp_syn_PlsX"/>
    <property type="match status" value="1"/>
</dbReference>
<evidence type="ECO:0000256" key="2">
    <source>
        <dbReference type="ARBA" id="ARBA00022490"/>
    </source>
</evidence>
<gene>
    <name evidence="10 11" type="primary">plsX</name>
    <name evidence="11" type="ORF">OXPF_21140</name>
</gene>
<dbReference type="SUPFAM" id="SSF53659">
    <property type="entry name" value="Isocitrate/Isopropylmalate dehydrogenase-like"/>
    <property type="match status" value="1"/>
</dbReference>
<keyword evidence="3 10" id="KW-0444">Lipid biosynthesis</keyword>
<keyword evidence="7 10" id="KW-1208">Phospholipid metabolism</keyword>